<dbReference type="Proteomes" id="UP000218784">
    <property type="component" value="Unassembled WGS sequence"/>
</dbReference>
<name>A0A2A4I073_9SPHN</name>
<dbReference type="AlphaFoldDB" id="A0A2A4I073"/>
<evidence type="ECO:0000313" key="3">
    <source>
        <dbReference type="Proteomes" id="UP000218784"/>
    </source>
</evidence>
<keyword evidence="3" id="KW-1185">Reference proteome</keyword>
<proteinExistence type="predicted"/>
<gene>
    <name evidence="2" type="ORF">COA17_07455</name>
</gene>
<dbReference type="PROSITE" id="PS51192">
    <property type="entry name" value="HELICASE_ATP_BIND_1"/>
    <property type="match status" value="1"/>
</dbReference>
<keyword evidence="2" id="KW-0067">ATP-binding</keyword>
<feature type="domain" description="Helicase ATP-binding" evidence="1">
    <location>
        <begin position="38"/>
        <end position="186"/>
    </location>
</feature>
<dbReference type="RefSeq" id="WP_096611327.1">
    <property type="nucleotide sequence ID" value="NZ_NWVD01000002.1"/>
</dbReference>
<evidence type="ECO:0000313" key="2">
    <source>
        <dbReference type="EMBL" id="PCG09681.1"/>
    </source>
</evidence>
<evidence type="ECO:0000259" key="1">
    <source>
        <dbReference type="PROSITE" id="PS51192"/>
    </source>
</evidence>
<accession>A0A2A4I073</accession>
<dbReference type="GO" id="GO:0004386">
    <property type="term" value="F:helicase activity"/>
    <property type="evidence" value="ECO:0007669"/>
    <property type="project" value="UniProtKB-KW"/>
</dbReference>
<comment type="caution">
    <text evidence="2">The sequence shown here is derived from an EMBL/GenBank/DDBJ whole genome shotgun (WGS) entry which is preliminary data.</text>
</comment>
<dbReference type="InterPro" id="IPR027417">
    <property type="entry name" value="P-loop_NTPase"/>
</dbReference>
<protein>
    <submittedName>
        <fullName evidence="2">Helicase</fullName>
    </submittedName>
</protein>
<reference evidence="2 3" key="1">
    <citation type="submission" date="2017-09" db="EMBL/GenBank/DDBJ databases">
        <title>Sphingomonas ginsenosidimutans KACC 14949, whole genome shotgun sequence.</title>
        <authorList>
            <person name="Feng G."/>
            <person name="Zhu H."/>
        </authorList>
    </citation>
    <scope>NUCLEOTIDE SEQUENCE [LARGE SCALE GENOMIC DNA]</scope>
    <source>
        <strain evidence="2 3">KACC 14949</strain>
    </source>
</reference>
<keyword evidence="2" id="KW-0378">Hydrolase</keyword>
<dbReference type="EMBL" id="NWVD01000002">
    <property type="protein sequence ID" value="PCG09681.1"/>
    <property type="molecule type" value="Genomic_DNA"/>
</dbReference>
<dbReference type="SMART" id="SM00487">
    <property type="entry name" value="DEXDc"/>
    <property type="match status" value="1"/>
</dbReference>
<sequence>MSDYAAFLAAKAAIDPPTGISAPDGLPAALSDFQAAIVPWALRRGRAALFAGTGLGKTLMELAWADAVARHTNRPVLILTPLAVAAQFVGEGDKFGIGVTRASQDSDVRGAGAYVTNYDKLARFDMDRLGGIVLDESSILKAFDGKTRHALIAGARRIAFRLAASATPAPNDFMELGNHAEFLGVMTHAEMLATFFIHDGGDTSKWRLKRHAEGEFWRWVASWAVMLTRPGDLGFTDGAYQLPPLRMHEHLVEVDGPQAGMATLFAMEARTLSERLAARRDSIVPRVDTAAALLSAHDRPAVAWCNLNAESEALARAIPGAVEVRGGDAEGRKEEVLGAFAAGQVRVLVTKPSICGFGMNWQHCHDTAFTGLNDSFEQLYQAVRRFWRFGQQHAVDAHLIAARTEGAVLANLKRKEADAARMQEAMVAAMAGFSTVGVSAAAREKAGYARRALALPSFLEAA</sequence>
<organism evidence="2 3">
    <name type="scientific">Sphingomonas ginsenosidimutans</name>
    <dbReference type="NCBI Taxonomy" id="862134"/>
    <lineage>
        <taxon>Bacteria</taxon>
        <taxon>Pseudomonadati</taxon>
        <taxon>Pseudomonadota</taxon>
        <taxon>Alphaproteobacteria</taxon>
        <taxon>Sphingomonadales</taxon>
        <taxon>Sphingomonadaceae</taxon>
        <taxon>Sphingomonas</taxon>
    </lineage>
</organism>
<keyword evidence="2" id="KW-0347">Helicase</keyword>
<dbReference type="InterPro" id="IPR014001">
    <property type="entry name" value="Helicase_ATP-bd"/>
</dbReference>
<dbReference type="Gene3D" id="3.40.50.300">
    <property type="entry name" value="P-loop containing nucleotide triphosphate hydrolases"/>
    <property type="match status" value="2"/>
</dbReference>
<keyword evidence="2" id="KW-0547">Nucleotide-binding</keyword>
<dbReference type="SUPFAM" id="SSF52540">
    <property type="entry name" value="P-loop containing nucleoside triphosphate hydrolases"/>
    <property type="match status" value="2"/>
</dbReference>